<feature type="transmembrane region" description="Helical" evidence="1">
    <location>
        <begin position="55"/>
        <end position="77"/>
    </location>
</feature>
<sequence>MNLLLVIIGGFSLFVGFLGVFAIMRNDSEDKEYIPKRWFVGVCADVAKILRVHVALVRLLVIIYTPFVVGLLFYVVYSILLKRRRQREAEVAAQQPERPPATITKIDSIHYN</sequence>
<dbReference type="InterPro" id="IPR007168">
    <property type="entry name" value="Phageshock_PspC_N"/>
</dbReference>
<dbReference type="EMBL" id="NZEX01000068">
    <property type="protein sequence ID" value="MAH63001.1"/>
    <property type="molecule type" value="Genomic_DNA"/>
</dbReference>
<reference evidence="4" key="1">
    <citation type="submission" date="2017-09" db="EMBL/GenBank/DDBJ databases">
        <title>The Reconstruction of 2,631 Draft Metagenome-Assembled Genomes from the Global Oceans.</title>
        <authorList>
            <person name="Tully B.J."/>
            <person name="Graham E.D."/>
            <person name="Heidelberg J.F."/>
        </authorList>
    </citation>
    <scope>NUCLEOTIDE SEQUENCE [LARGE SCALE GENOMIC DNA]</scope>
</reference>
<proteinExistence type="predicted"/>
<gene>
    <name evidence="3" type="ORF">CMN54_06070</name>
</gene>
<dbReference type="Proteomes" id="UP000226525">
    <property type="component" value="Unassembled WGS sequence"/>
</dbReference>
<evidence type="ECO:0000259" key="2">
    <source>
        <dbReference type="Pfam" id="PF04024"/>
    </source>
</evidence>
<evidence type="ECO:0000256" key="1">
    <source>
        <dbReference type="SAM" id="Phobius"/>
    </source>
</evidence>
<comment type="caution">
    <text evidence="3">The sequence shown here is derived from an EMBL/GenBank/DDBJ whole genome shotgun (WGS) entry which is preliminary data.</text>
</comment>
<keyword evidence="1" id="KW-0812">Transmembrane</keyword>
<dbReference type="AlphaFoldDB" id="A0A2D6YIJ6"/>
<keyword evidence="1" id="KW-0472">Membrane</keyword>
<protein>
    <submittedName>
        <fullName evidence="3">PspC domain-containing protein</fullName>
    </submittedName>
</protein>
<feature type="domain" description="Phage shock protein PspC N-terminal" evidence="2">
    <location>
        <begin position="36"/>
        <end position="82"/>
    </location>
</feature>
<evidence type="ECO:0000313" key="4">
    <source>
        <dbReference type="Proteomes" id="UP000226525"/>
    </source>
</evidence>
<keyword evidence="1" id="KW-1133">Transmembrane helix</keyword>
<name>A0A2D6YIJ6_9DELT</name>
<accession>A0A2D6YIJ6</accession>
<dbReference type="Pfam" id="PF04024">
    <property type="entry name" value="PspC"/>
    <property type="match status" value="1"/>
</dbReference>
<organism evidence="3 4">
    <name type="scientific">SAR324 cluster bacterium</name>
    <dbReference type="NCBI Taxonomy" id="2024889"/>
    <lineage>
        <taxon>Bacteria</taxon>
        <taxon>Deltaproteobacteria</taxon>
        <taxon>SAR324 cluster</taxon>
    </lineage>
</organism>
<evidence type="ECO:0000313" key="3">
    <source>
        <dbReference type="EMBL" id="MAH63001.1"/>
    </source>
</evidence>